<comment type="caution">
    <text evidence="1">The sequence shown here is derived from an EMBL/GenBank/DDBJ whole genome shotgun (WGS) entry which is preliminary data.</text>
</comment>
<keyword evidence="2" id="KW-1185">Reference proteome</keyword>
<reference evidence="1 2" key="1">
    <citation type="journal article" date="2022" name="Plant J.">
        <title>Chromosome-level genome of Camellia lanceoleosa provides a valuable resource for understanding genome evolution and self-incompatibility.</title>
        <authorList>
            <person name="Gong W."/>
            <person name="Xiao S."/>
            <person name="Wang L."/>
            <person name="Liao Z."/>
            <person name="Chang Y."/>
            <person name="Mo W."/>
            <person name="Hu G."/>
            <person name="Li W."/>
            <person name="Zhao G."/>
            <person name="Zhu H."/>
            <person name="Hu X."/>
            <person name="Ji K."/>
            <person name="Xiang X."/>
            <person name="Song Q."/>
            <person name="Yuan D."/>
            <person name="Jin S."/>
            <person name="Zhang L."/>
        </authorList>
    </citation>
    <scope>NUCLEOTIDE SEQUENCE [LARGE SCALE GENOMIC DNA]</scope>
    <source>
        <strain evidence="1">SQ_2022a</strain>
    </source>
</reference>
<gene>
    <name evidence="1" type="ORF">LOK49_LG04G00568</name>
</gene>
<evidence type="ECO:0000313" key="1">
    <source>
        <dbReference type="EMBL" id="KAI8019385.1"/>
    </source>
</evidence>
<accession>A0ACC0I265</accession>
<organism evidence="1 2">
    <name type="scientific">Camellia lanceoleosa</name>
    <dbReference type="NCBI Taxonomy" id="1840588"/>
    <lineage>
        <taxon>Eukaryota</taxon>
        <taxon>Viridiplantae</taxon>
        <taxon>Streptophyta</taxon>
        <taxon>Embryophyta</taxon>
        <taxon>Tracheophyta</taxon>
        <taxon>Spermatophyta</taxon>
        <taxon>Magnoliopsida</taxon>
        <taxon>eudicotyledons</taxon>
        <taxon>Gunneridae</taxon>
        <taxon>Pentapetalae</taxon>
        <taxon>asterids</taxon>
        <taxon>Ericales</taxon>
        <taxon>Theaceae</taxon>
        <taxon>Camellia</taxon>
    </lineage>
</organism>
<protein>
    <submittedName>
        <fullName evidence="1">Uncharacterized protein</fullName>
    </submittedName>
</protein>
<sequence length="397" mass="45281">MEAKWNEQQYSMVDIVITGVLFVGALALEIYALILLLFSDWAMLWLIKCGRGKWAIRLWQKFPWFFEKKKWSKKMGQIDLFGEEDKRRKWSRILGRLGIQDEFNRYMVSIPPTLYPVILNFISAAATDNSINLGSLEVFFASTTFGIQTVLMYIMTDICCRCDDTCASENSANSCGHVHDDDKETCKTLSHYMMYLLLTCRSLLPVVVSDSELTDFIDQARVWFRRSSSSAACYSPRPDAALRRHRRGSSSRKALVRSGRCPKRRLLGPRQGRGLVEDGGFRWRKRRLKSKACVIPRGVGGSESGYDSEHRSTANSEQALHPAQWPDLQRCFVDQETARLEVDFLGMSLGYKHSFGRDCQGSSGGLWAAWDDNFDMVGVKASDRWLILEVPDKLFGK</sequence>
<name>A0ACC0I265_9ERIC</name>
<evidence type="ECO:0000313" key="2">
    <source>
        <dbReference type="Proteomes" id="UP001060215"/>
    </source>
</evidence>
<dbReference type="EMBL" id="CM045759">
    <property type="protein sequence ID" value="KAI8019385.1"/>
    <property type="molecule type" value="Genomic_DNA"/>
</dbReference>
<proteinExistence type="predicted"/>
<dbReference type="Proteomes" id="UP001060215">
    <property type="component" value="Chromosome 2"/>
</dbReference>